<proteinExistence type="predicted"/>
<evidence type="ECO:0000313" key="1">
    <source>
        <dbReference type="EMBL" id="JAT10005.1"/>
    </source>
</evidence>
<dbReference type="AlphaFoldDB" id="A0A1B6KF14"/>
<dbReference type="EMBL" id="GEBQ01029972">
    <property type="protein sequence ID" value="JAT10005.1"/>
    <property type="molecule type" value="Transcribed_RNA"/>
</dbReference>
<organism evidence="1">
    <name type="scientific">Graphocephala atropunctata</name>
    <dbReference type="NCBI Taxonomy" id="36148"/>
    <lineage>
        <taxon>Eukaryota</taxon>
        <taxon>Metazoa</taxon>
        <taxon>Ecdysozoa</taxon>
        <taxon>Arthropoda</taxon>
        <taxon>Hexapoda</taxon>
        <taxon>Insecta</taxon>
        <taxon>Pterygota</taxon>
        <taxon>Neoptera</taxon>
        <taxon>Paraneoptera</taxon>
        <taxon>Hemiptera</taxon>
        <taxon>Auchenorrhyncha</taxon>
        <taxon>Membracoidea</taxon>
        <taxon>Cicadellidae</taxon>
        <taxon>Cicadellinae</taxon>
        <taxon>Cicadellini</taxon>
        <taxon>Graphocephala</taxon>
    </lineage>
</organism>
<accession>A0A1B6KF14</accession>
<protein>
    <submittedName>
        <fullName evidence="1">Uncharacterized protein</fullName>
    </submittedName>
</protein>
<gene>
    <name evidence="1" type="ORF">g.23516</name>
</gene>
<name>A0A1B6KF14_9HEMI</name>
<sequence length="119" mass="13382">MPVILLERLPLPSLKAYTVISAVLLSCSVYYAVHVTSDPSWKNNSTSVINIETLEAVKNESYDVGGLSKKLSSLGVFITDIVTFMIQEPLCIWITQWKMHGLLEMSSKTSFKAFLLQRR</sequence>
<reference evidence="1" key="1">
    <citation type="submission" date="2015-11" db="EMBL/GenBank/DDBJ databases">
        <title>De novo transcriptome assembly of four potential Pierce s Disease insect vectors from Arizona vineyards.</title>
        <authorList>
            <person name="Tassone E.E."/>
        </authorList>
    </citation>
    <scope>NUCLEOTIDE SEQUENCE</scope>
</reference>